<proteinExistence type="predicted"/>
<dbReference type="OrthoDB" id="1094062at2"/>
<reference evidence="1 2" key="1">
    <citation type="journal article" date="1992" name="Int. J. Syst. Bacteriol.">
        <title>Sphingobacterium antarcticus sp. nov. a Psychrotrophic Bacterium from the Soils of Schirmacher Oasis, Antarctica.</title>
        <authorList>
            <person name="Shivaji S."/>
            <person name="Ray M.K."/>
            <person name="Rao N.S."/>
            <person name="Saiserr L."/>
            <person name="Jagannadham M.V."/>
            <person name="Kumar G.S."/>
            <person name="Reddy G."/>
            <person name="Bhargava P.M."/>
        </authorList>
    </citation>
    <scope>NUCLEOTIDE SEQUENCE [LARGE SCALE GENOMIC DNA]</scope>
    <source>
        <strain evidence="1 2">4BY</strain>
    </source>
</reference>
<dbReference type="EMBL" id="JNFF01000074">
    <property type="protein sequence ID" value="KEQ29352.1"/>
    <property type="molecule type" value="Genomic_DNA"/>
</dbReference>
<organism evidence="1 2">
    <name type="scientific">Pedobacter antarcticus 4BY</name>
    <dbReference type="NCBI Taxonomy" id="1358423"/>
    <lineage>
        <taxon>Bacteria</taxon>
        <taxon>Pseudomonadati</taxon>
        <taxon>Bacteroidota</taxon>
        <taxon>Sphingobacteriia</taxon>
        <taxon>Sphingobacteriales</taxon>
        <taxon>Sphingobacteriaceae</taxon>
        <taxon>Pedobacter</taxon>
    </lineage>
</organism>
<evidence type="ECO:0000313" key="1">
    <source>
        <dbReference type="EMBL" id="KEQ29352.1"/>
    </source>
</evidence>
<gene>
    <name evidence="1" type="ORF">N180_07340</name>
</gene>
<dbReference type="RefSeq" id="WP_037442359.1">
    <property type="nucleotide sequence ID" value="NZ_JNFF01000074.1"/>
</dbReference>
<evidence type="ECO:0008006" key="3">
    <source>
        <dbReference type="Google" id="ProtNLM"/>
    </source>
</evidence>
<protein>
    <recommendedName>
        <fullName evidence="3">Phage P1-related protein</fullName>
    </recommendedName>
</protein>
<name>A0A081PF79_9SPHI</name>
<evidence type="ECO:0000313" key="2">
    <source>
        <dbReference type="Proteomes" id="UP000028007"/>
    </source>
</evidence>
<dbReference type="AlphaFoldDB" id="A0A081PF79"/>
<accession>A0A081PF79</accession>
<sequence length="164" mass="19952">MELFELDDLIPGLSMDPTYDQLDEIYEIYVRDFIDNPFVFKGLTVRIIMSASTIEGYGGYPETFVHSITRKGKGRERVFDRHRANKVQWIRCILENYQDEEITCFDYPESDGISREYYWYKEENFLVIMQRVTPDYIIVSCFHIDSKRNREYFEKREDWYKNQR</sequence>
<dbReference type="eggNOG" id="ENOG5033M16">
    <property type="taxonomic scope" value="Bacteria"/>
</dbReference>
<keyword evidence="2" id="KW-1185">Reference proteome</keyword>
<comment type="caution">
    <text evidence="1">The sequence shown here is derived from an EMBL/GenBank/DDBJ whole genome shotgun (WGS) entry which is preliminary data.</text>
</comment>
<dbReference type="Proteomes" id="UP000028007">
    <property type="component" value="Unassembled WGS sequence"/>
</dbReference>